<comment type="similarity">
    <text evidence="1">Belongs to the UDP-N-acetylglucosamine 2-epimerase family.</text>
</comment>
<evidence type="ECO:0000259" key="2">
    <source>
        <dbReference type="Pfam" id="PF02350"/>
    </source>
</evidence>
<dbReference type="SUPFAM" id="SSF53756">
    <property type="entry name" value="UDP-Glycosyltransferase/glycogen phosphorylase"/>
    <property type="match status" value="1"/>
</dbReference>
<protein>
    <submittedName>
        <fullName evidence="3">UDP-N-acetyl glucosamine 2-epimerase</fullName>
    </submittedName>
</protein>
<dbReference type="InterPro" id="IPR003331">
    <property type="entry name" value="UDP_GlcNAc_Epimerase_2_dom"/>
</dbReference>
<keyword evidence="4" id="KW-1185">Reference proteome</keyword>
<accession>A0ABN2JZK8</accession>
<dbReference type="RefSeq" id="WP_344060804.1">
    <property type="nucleotide sequence ID" value="NZ_BAAAPN010000003.1"/>
</dbReference>
<reference evidence="3 4" key="1">
    <citation type="journal article" date="2019" name="Int. J. Syst. Evol. Microbiol.">
        <title>The Global Catalogue of Microorganisms (GCM) 10K type strain sequencing project: providing services to taxonomists for standard genome sequencing and annotation.</title>
        <authorList>
            <consortium name="The Broad Institute Genomics Platform"/>
            <consortium name="The Broad Institute Genome Sequencing Center for Infectious Disease"/>
            <person name="Wu L."/>
            <person name="Ma J."/>
        </authorList>
    </citation>
    <scope>NUCLEOTIDE SEQUENCE [LARGE SCALE GENOMIC DNA]</scope>
    <source>
        <strain evidence="3 4">JCM 15591</strain>
    </source>
</reference>
<dbReference type="Gene3D" id="3.40.50.2000">
    <property type="entry name" value="Glycogen Phosphorylase B"/>
    <property type="match status" value="3"/>
</dbReference>
<evidence type="ECO:0000313" key="3">
    <source>
        <dbReference type="EMBL" id="GAA1744822.1"/>
    </source>
</evidence>
<feature type="domain" description="UDP-N-acetylglucosamine 2-epimerase" evidence="2">
    <location>
        <begin position="203"/>
        <end position="420"/>
    </location>
</feature>
<evidence type="ECO:0000313" key="4">
    <source>
        <dbReference type="Proteomes" id="UP001501475"/>
    </source>
</evidence>
<feature type="domain" description="UDP-N-acetylglucosamine 2-epimerase" evidence="2">
    <location>
        <begin position="62"/>
        <end position="167"/>
    </location>
</feature>
<name>A0ABN2JZK8_9MICO</name>
<dbReference type="EMBL" id="BAAAPN010000003">
    <property type="protein sequence ID" value="GAA1744822.1"/>
    <property type="molecule type" value="Genomic_DNA"/>
</dbReference>
<dbReference type="PANTHER" id="PTHR43174:SF1">
    <property type="entry name" value="UDP-N-ACETYLGLUCOSAMINE 2-EPIMERASE"/>
    <property type="match status" value="1"/>
</dbReference>
<dbReference type="Pfam" id="PF02350">
    <property type="entry name" value="Epimerase_2"/>
    <property type="match status" value="2"/>
</dbReference>
<organism evidence="3 4">
    <name type="scientific">Nostocoides vanveenii</name>
    <dbReference type="NCBI Taxonomy" id="330835"/>
    <lineage>
        <taxon>Bacteria</taxon>
        <taxon>Bacillati</taxon>
        <taxon>Actinomycetota</taxon>
        <taxon>Actinomycetes</taxon>
        <taxon>Micrococcales</taxon>
        <taxon>Intrasporangiaceae</taxon>
        <taxon>Nostocoides</taxon>
    </lineage>
</organism>
<proteinExistence type="inferred from homology"/>
<sequence length="488" mass="52922">MQAEPLASTLDVTITSAATDADRDTVRRVLAGYQTGEPIHVVFIGTKPDIIKQAPVIRELTHRGLQVLVCHSGQHTDYAYSGGMLDEFGITVGLHIDMSDQPDLGAKAAALIACANVLFAEGVAAGHTLLPYTHGDTMTAMAGSVAAYLNRIACVHVEAGIRTLSLSREFLMAQFDAVSAGEFDWESYRSAHREIDTFRLGSREPFPEQFNTRVADAGTGLHMAPVALDRRFLLNEGFPGDSIVVIGNTVVDEMTRAKDRAGESTIFERFPQLRSGEFIRVCLHRRENTTDERRFRVYFDAVEQLVRSGHSVLWVSLFGTLGAIERFGLQGRLDALVEEFPDTFISTEVWALYGDVIAAMMNCAAIATDSGSMQEEANALGVPCITLRFGSDRGESFLAGGNVLAPPVSADFVATVISCAVANRGDLVPEPIYGTDCAPQLVDAVLARVTLGDGLFRTEEDLLGWDCERWPDITVRDLPQSSVTSLGG</sequence>
<dbReference type="PANTHER" id="PTHR43174">
    <property type="entry name" value="UDP-N-ACETYLGLUCOSAMINE 2-EPIMERASE"/>
    <property type="match status" value="1"/>
</dbReference>
<evidence type="ECO:0000256" key="1">
    <source>
        <dbReference type="RuleBase" id="RU003513"/>
    </source>
</evidence>
<keyword evidence="1" id="KW-0413">Isomerase</keyword>
<comment type="caution">
    <text evidence="3">The sequence shown here is derived from an EMBL/GenBank/DDBJ whole genome shotgun (WGS) entry which is preliminary data.</text>
</comment>
<dbReference type="InterPro" id="IPR029767">
    <property type="entry name" value="WecB-like"/>
</dbReference>
<gene>
    <name evidence="3" type="ORF">GCM10009810_01900</name>
</gene>
<dbReference type="Proteomes" id="UP001501475">
    <property type="component" value="Unassembled WGS sequence"/>
</dbReference>